<feature type="signal peptide" evidence="2">
    <location>
        <begin position="1"/>
        <end position="17"/>
    </location>
</feature>
<reference evidence="3 4" key="1">
    <citation type="submission" date="2015-08" db="EMBL/GenBank/DDBJ databases">
        <authorList>
            <person name="Babu N.S."/>
            <person name="Beckwith C.J."/>
            <person name="Beseler K.G."/>
            <person name="Brison A."/>
            <person name="Carone J.V."/>
            <person name="Caskin T.P."/>
            <person name="Diamond M."/>
            <person name="Durham M.E."/>
            <person name="Foxe J.M."/>
            <person name="Go M."/>
            <person name="Henderson B.A."/>
            <person name="Jones I.B."/>
            <person name="McGettigan J.A."/>
            <person name="Micheletti S.J."/>
            <person name="Nasrallah M.E."/>
            <person name="Ortiz D."/>
            <person name="Piller C.R."/>
            <person name="Privatt S.R."/>
            <person name="Schneider S.L."/>
            <person name="Sharp S."/>
            <person name="Smith T.C."/>
            <person name="Stanton J.D."/>
            <person name="Ullery H.E."/>
            <person name="Wilson R.J."/>
            <person name="Serrano M.G."/>
            <person name="Buck G."/>
            <person name="Lee V."/>
            <person name="Wang Y."/>
            <person name="Carvalho R."/>
            <person name="Voegtly L."/>
            <person name="Shi R."/>
            <person name="Duckworth R."/>
            <person name="Johnson A."/>
            <person name="Loviza R."/>
            <person name="Walstead R."/>
            <person name="Shah Z."/>
            <person name="Kiflezghi M."/>
            <person name="Wade K."/>
            <person name="Ball S.L."/>
            <person name="Bradley K.W."/>
            <person name="Asai D.J."/>
            <person name="Bowman C.A."/>
            <person name="Russell D.A."/>
            <person name="Pope W.H."/>
            <person name="Jacobs-Sera D."/>
            <person name="Hendrix R.W."/>
            <person name="Hatfull G.F."/>
        </authorList>
    </citation>
    <scope>NUCLEOTIDE SEQUENCE [LARGE SCALE GENOMIC DNA]</scope>
    <source>
        <strain evidence="3 4">DSM 27710</strain>
    </source>
</reference>
<dbReference type="KEGG" id="vin:AKJ08_1697"/>
<dbReference type="Pfam" id="PF13174">
    <property type="entry name" value="TPR_6"/>
    <property type="match status" value="2"/>
</dbReference>
<evidence type="ECO:0000256" key="2">
    <source>
        <dbReference type="SAM" id="SignalP"/>
    </source>
</evidence>
<feature type="compositionally biased region" description="Basic and acidic residues" evidence="1">
    <location>
        <begin position="1097"/>
        <end position="1110"/>
    </location>
</feature>
<dbReference type="SUPFAM" id="SSF48452">
    <property type="entry name" value="TPR-like"/>
    <property type="match status" value="4"/>
</dbReference>
<protein>
    <submittedName>
        <fullName evidence="3">TPR domain protein, putative component of TonB system</fullName>
    </submittedName>
</protein>
<dbReference type="Gene3D" id="1.25.40.10">
    <property type="entry name" value="Tetratricopeptide repeat domain"/>
    <property type="match status" value="5"/>
</dbReference>
<accession>A0A0K1PCR5</accession>
<keyword evidence="4" id="KW-1185">Reference proteome</keyword>
<dbReference type="Proteomes" id="UP000055590">
    <property type="component" value="Chromosome"/>
</dbReference>
<dbReference type="AlphaFoldDB" id="A0A0K1PCR5"/>
<dbReference type="STRING" id="1391653.AKJ08_1697"/>
<name>A0A0K1PCR5_9BACT</name>
<organism evidence="3 4">
    <name type="scientific">Vulgatibacter incomptus</name>
    <dbReference type="NCBI Taxonomy" id="1391653"/>
    <lineage>
        <taxon>Bacteria</taxon>
        <taxon>Pseudomonadati</taxon>
        <taxon>Myxococcota</taxon>
        <taxon>Myxococcia</taxon>
        <taxon>Myxococcales</taxon>
        <taxon>Cystobacterineae</taxon>
        <taxon>Vulgatibacteraceae</taxon>
        <taxon>Vulgatibacter</taxon>
    </lineage>
</organism>
<dbReference type="EMBL" id="CP012332">
    <property type="protein sequence ID" value="AKU91310.1"/>
    <property type="molecule type" value="Genomic_DNA"/>
</dbReference>
<feature type="region of interest" description="Disordered" evidence="1">
    <location>
        <begin position="762"/>
        <end position="788"/>
    </location>
</feature>
<feature type="region of interest" description="Disordered" evidence="1">
    <location>
        <begin position="1085"/>
        <end position="1152"/>
    </location>
</feature>
<keyword evidence="2" id="KW-0732">Signal</keyword>
<sequence>MRSAAWVLALVPAVAMAATGGKAPDLGRKTDSGGPSVELAGDITRAKVEKAEEERPNLGYDTFRFSVELQLKGKRAELMRTLEQMVDLNEDSQEKPDLLFRLAELSWEESRYWFFEANRQDDRVARCKETKEPGCDAGAEADRKAFQDKSNQYQDAAIARYKELIQQFPDYSRVDEVLFYLGHNLWESGKEQDALGAYKALITRFPQSRFVPDAYLAYGEWYFNNSDGKRDMLQKALEAYVKASSFTESKVYGFAIYKQGWCHYNLGDFPAAADKFKATVFYGELASNVAGDNKTALIREARKDYVLAYSRYGDPTQAKPAFLQVGGDENWWSMLKSLAGLYYDDGKDKEAVLVYRQLIRERPLSPEAPFFQARIVDAVMRVGNKRITVEQARLLVKIFQDVEQSGAIQTDEDRATLDSARKLSERTLSNLAVVWHNEGKKTRDEETYAFASEVYGDYFAIFPDSEKAYSLRFYHAELLYDQLHNYEFAADTYSKVVQLDVERIEKGEAPGKWMVQALEGAIFSNDEVVKKLGDEPLPEGADPKNPLPIPAPKQALLTACENYLKYVPNGKKRVEVAYRAAQIQYRYNHFEGAVARFSEIALEHPENELAEYSANLVLDVFNLLGDYEKIDEWAKRFHSEPRLAKGPFKLELERIIERNSFKLVALLEKEERYGDAGDRYLSFVSAWPRSELAGEALFNASVDYYKAGRIEDALATRDRLVRDYPQSKMTPMAIFLNASVFEEIGELDRAATGYEAYAAGYERQRPPAPARRGAKAQPPPKPGPEFEEEKAKAALFNAGIFREALGDFRRAQKNREKYLDLWPKAADAEAIFLSIADLHERAGAYPQAVRQLELYEKEYGRNPGKKLLAWYRIAKIQDARGQKWQAQKTYEKIWNTYRILPKAVQRSLSTEPGNAMEGVATAHYLLAEPLWKDFAKIKLRLPEQAMAERLKAKAAGLLEVQKRYTETVGFKIPGPALCGLTRIGLAYHEFAQTLYDAPIPRGLTEEQVDLYRSALAEQANPIEEKAQEALATAVEKSRELEQDNECSAEARGLLEQWAPHRFPPLLGEIARVVPASTQARGNGILASIQPIPPPPPKDAKVPAVVEERVPSRSPEPDVAPQRSSRPSLISGEKEAPLAPRQNQDDLDDDDLL</sequence>
<gene>
    <name evidence="3" type="ORF">AKJ08_1697</name>
</gene>
<evidence type="ECO:0000313" key="4">
    <source>
        <dbReference type="Proteomes" id="UP000055590"/>
    </source>
</evidence>
<dbReference type="InterPro" id="IPR011990">
    <property type="entry name" value="TPR-like_helical_dom_sf"/>
</dbReference>
<evidence type="ECO:0000256" key="1">
    <source>
        <dbReference type="SAM" id="MobiDB-lite"/>
    </source>
</evidence>
<dbReference type="RefSeq" id="WP_169788779.1">
    <property type="nucleotide sequence ID" value="NZ_CP012332.1"/>
</dbReference>
<evidence type="ECO:0000313" key="3">
    <source>
        <dbReference type="EMBL" id="AKU91310.1"/>
    </source>
</evidence>
<feature type="chain" id="PRO_5005465627" evidence="2">
    <location>
        <begin position="18"/>
        <end position="1152"/>
    </location>
</feature>
<proteinExistence type="predicted"/>
<dbReference type="InterPro" id="IPR019734">
    <property type="entry name" value="TPR_rpt"/>
</dbReference>